<dbReference type="KEGG" id="nmk:CHR53_23270"/>
<accession>A0A3Q9QX91</accession>
<reference evidence="1 2" key="1">
    <citation type="submission" date="2017-07" db="EMBL/GenBank/DDBJ databases">
        <title>The complete genome sequence of Bacillus mesonae strain H20-5, an efficient strain improving plant abiotic stress resistance.</title>
        <authorList>
            <person name="Kim S.Y."/>
            <person name="Song H."/>
            <person name="Sang M.K."/>
            <person name="Weon H.-Y."/>
            <person name="Song J."/>
        </authorList>
    </citation>
    <scope>NUCLEOTIDE SEQUENCE [LARGE SCALE GENOMIC DNA]</scope>
    <source>
        <strain evidence="1 2">H20-5</strain>
    </source>
</reference>
<name>A0A3Q9QX91_9BACI</name>
<dbReference type="AlphaFoldDB" id="A0A3Q9QX91"/>
<protein>
    <submittedName>
        <fullName evidence="1">Uncharacterized protein</fullName>
    </submittedName>
</protein>
<keyword evidence="2" id="KW-1185">Reference proteome</keyword>
<gene>
    <name evidence="1" type="ORF">CHR53_23270</name>
</gene>
<dbReference type="EMBL" id="CP022572">
    <property type="protein sequence ID" value="AZU63935.1"/>
    <property type="molecule type" value="Genomic_DNA"/>
</dbReference>
<organism evidence="1 2">
    <name type="scientific">Neobacillus mesonae</name>
    <dbReference type="NCBI Taxonomy" id="1193713"/>
    <lineage>
        <taxon>Bacteria</taxon>
        <taxon>Bacillati</taxon>
        <taxon>Bacillota</taxon>
        <taxon>Bacilli</taxon>
        <taxon>Bacillales</taxon>
        <taxon>Bacillaceae</taxon>
        <taxon>Neobacillus</taxon>
    </lineage>
</organism>
<proteinExistence type="predicted"/>
<evidence type="ECO:0000313" key="2">
    <source>
        <dbReference type="Proteomes" id="UP000282892"/>
    </source>
</evidence>
<evidence type="ECO:0000313" key="1">
    <source>
        <dbReference type="EMBL" id="AZU63935.1"/>
    </source>
</evidence>
<sequence>MLLKWNLAKLSAKPAKSNAFSENLLKNGEINAKVSEINAEIGEIIAKIREINAQIREINQEVREIPINTHLTNRTSMYFSSRCKKTRNFHLHKSYI</sequence>
<dbReference type="Proteomes" id="UP000282892">
    <property type="component" value="Chromosome"/>
</dbReference>